<feature type="region of interest" description="Disordered" evidence="1">
    <location>
        <begin position="341"/>
        <end position="380"/>
    </location>
</feature>
<evidence type="ECO:0000256" key="1">
    <source>
        <dbReference type="SAM" id="MobiDB-lite"/>
    </source>
</evidence>
<feature type="compositionally biased region" description="Basic and acidic residues" evidence="1">
    <location>
        <begin position="285"/>
        <end position="294"/>
    </location>
</feature>
<proteinExistence type="predicted"/>
<feature type="compositionally biased region" description="Polar residues" evidence="1">
    <location>
        <begin position="1"/>
        <end position="14"/>
    </location>
</feature>
<feature type="compositionally biased region" description="Low complexity" evidence="1">
    <location>
        <begin position="295"/>
        <end position="307"/>
    </location>
</feature>
<gene>
    <name evidence="2" type="ORF">AB6A40_008801</name>
</gene>
<feature type="region of interest" description="Disordered" evidence="1">
    <location>
        <begin position="1"/>
        <end position="79"/>
    </location>
</feature>
<feature type="region of interest" description="Disordered" evidence="1">
    <location>
        <begin position="109"/>
        <end position="137"/>
    </location>
</feature>
<feature type="compositionally biased region" description="Low complexity" evidence="1">
    <location>
        <begin position="109"/>
        <end position="123"/>
    </location>
</feature>
<dbReference type="AlphaFoldDB" id="A0ABD6ESH5"/>
<feature type="compositionally biased region" description="Polar residues" evidence="1">
    <location>
        <begin position="124"/>
        <end position="135"/>
    </location>
</feature>
<comment type="caution">
    <text evidence="2">The sequence shown here is derived from an EMBL/GenBank/DDBJ whole genome shotgun (WGS) entry which is preliminary data.</text>
</comment>
<accession>A0ABD6ESH5</accession>
<sequence length="467" mass="51065">MRLTMTLTEGSKSQLLRKDVTTALSSDAKSRRGAPTNRGKPSGVVHTIAIPVQPEWSTKSETYSSQPKENTTNNSWERFDDKTNGASYYWGRSGWNSIGNRQHDISYPTSTTAASSSSYLSTLNGNNQRRSSSISAEPPYRIVQSGYSPNRFPLTVPSFNNLNGSSMSSSSSSNTPSSGTYLTHLAISTDVSTPNDTRNYNGNPASGVSKNHNINNDSINNNSNNKCNTVSENDTVVGAGKKRIIIGSSNISVLRCSPASSPPTISDASLAYFGRGTSHPVGNASRDRSKDITKHSSTSLWSTSGVSRSPNIIGPQFEYPGQTMIPRAKLYFGRPRNVESEGTNVLGRDISPLSLYQNEKNGGGTGNNNNDDGNDDDDNRMRRVKKRGFYDVLWNVPKHENLSSMKNKSVNLSGMENVWTASSGYIGDIERERPTMNIVSGNKQILAESHCIQYLENEFMLIQMTFC</sequence>
<dbReference type="Proteomes" id="UP001608902">
    <property type="component" value="Unassembled WGS sequence"/>
</dbReference>
<reference evidence="2 3" key="1">
    <citation type="submission" date="2024-08" db="EMBL/GenBank/DDBJ databases">
        <title>Gnathostoma spinigerum genome.</title>
        <authorList>
            <person name="Gonzalez-Bertolin B."/>
            <person name="Monzon S."/>
            <person name="Zaballos A."/>
            <person name="Jimenez P."/>
            <person name="Dekumyoy P."/>
            <person name="Varona S."/>
            <person name="Cuesta I."/>
            <person name="Sumanam S."/>
            <person name="Adisakwattana P."/>
            <person name="Gasser R.B."/>
            <person name="Hernandez-Gonzalez A."/>
            <person name="Young N.D."/>
            <person name="Perteguer M.J."/>
        </authorList>
    </citation>
    <scope>NUCLEOTIDE SEQUENCE [LARGE SCALE GENOMIC DNA]</scope>
    <source>
        <strain evidence="2">AL3</strain>
        <tissue evidence="2">Liver</tissue>
    </source>
</reference>
<keyword evidence="3" id="KW-1185">Reference proteome</keyword>
<dbReference type="EMBL" id="JBGFUD010008473">
    <property type="protein sequence ID" value="MFH4982092.1"/>
    <property type="molecule type" value="Genomic_DNA"/>
</dbReference>
<organism evidence="2 3">
    <name type="scientific">Gnathostoma spinigerum</name>
    <dbReference type="NCBI Taxonomy" id="75299"/>
    <lineage>
        <taxon>Eukaryota</taxon>
        <taxon>Metazoa</taxon>
        <taxon>Ecdysozoa</taxon>
        <taxon>Nematoda</taxon>
        <taxon>Chromadorea</taxon>
        <taxon>Rhabditida</taxon>
        <taxon>Spirurina</taxon>
        <taxon>Gnathostomatomorpha</taxon>
        <taxon>Gnathostomatoidea</taxon>
        <taxon>Gnathostomatidae</taxon>
        <taxon>Gnathostoma</taxon>
    </lineage>
</organism>
<evidence type="ECO:0000313" key="2">
    <source>
        <dbReference type="EMBL" id="MFH4982092.1"/>
    </source>
</evidence>
<evidence type="ECO:0000313" key="3">
    <source>
        <dbReference type="Proteomes" id="UP001608902"/>
    </source>
</evidence>
<feature type="region of interest" description="Disordered" evidence="1">
    <location>
        <begin position="281"/>
        <end position="307"/>
    </location>
</feature>
<feature type="compositionally biased region" description="Polar residues" evidence="1">
    <location>
        <begin position="55"/>
        <end position="76"/>
    </location>
</feature>
<name>A0ABD6ESH5_9BILA</name>
<protein>
    <submittedName>
        <fullName evidence="2">Uncharacterized protein</fullName>
    </submittedName>
</protein>